<dbReference type="InterPro" id="IPR000182">
    <property type="entry name" value="GNAT_dom"/>
</dbReference>
<dbReference type="SUPFAM" id="SSF55729">
    <property type="entry name" value="Acyl-CoA N-acyltransferases (Nat)"/>
    <property type="match status" value="1"/>
</dbReference>
<keyword evidence="3" id="KW-0812">Transmembrane</keyword>
<accession>A0A7X0RNJ7</accession>
<dbReference type="AlphaFoldDB" id="A0A7X0RNJ7"/>
<dbReference type="PANTHER" id="PTHR43877:SF1">
    <property type="entry name" value="ACETYLTRANSFERASE"/>
    <property type="match status" value="1"/>
</dbReference>
<comment type="caution">
    <text evidence="5">The sequence shown here is derived from an EMBL/GenBank/DDBJ whole genome shotgun (WGS) entry which is preliminary data.</text>
</comment>
<keyword evidence="6" id="KW-1185">Reference proteome</keyword>
<dbReference type="GO" id="GO:0016747">
    <property type="term" value="F:acyltransferase activity, transferring groups other than amino-acyl groups"/>
    <property type="evidence" value="ECO:0007669"/>
    <property type="project" value="InterPro"/>
</dbReference>
<keyword evidence="3" id="KW-1133">Transmembrane helix</keyword>
<evidence type="ECO:0000313" key="5">
    <source>
        <dbReference type="EMBL" id="MBB6670715.1"/>
    </source>
</evidence>
<feature type="domain" description="N-acetyltransferase" evidence="4">
    <location>
        <begin position="28"/>
        <end position="174"/>
    </location>
</feature>
<dbReference type="PROSITE" id="PS51186">
    <property type="entry name" value="GNAT"/>
    <property type="match status" value="1"/>
</dbReference>
<evidence type="ECO:0000313" key="6">
    <source>
        <dbReference type="Proteomes" id="UP000547209"/>
    </source>
</evidence>
<evidence type="ECO:0000256" key="3">
    <source>
        <dbReference type="SAM" id="Phobius"/>
    </source>
</evidence>
<dbReference type="InterPro" id="IPR050832">
    <property type="entry name" value="Bact_Acetyltransf"/>
</dbReference>
<name>A0A7X0RNJ7_9BACL</name>
<evidence type="ECO:0000256" key="2">
    <source>
        <dbReference type="ARBA" id="ARBA00023315"/>
    </source>
</evidence>
<keyword evidence="2" id="KW-0012">Acyltransferase</keyword>
<dbReference type="Proteomes" id="UP000547209">
    <property type="component" value="Unassembled WGS sequence"/>
</dbReference>
<sequence length="186" mass="20828">MTEAKRSKLWMRRDDLEGLAEPVCPEGWFIRTYEAGDAPAWERIIAASFGEPISFAGKVAERPSYRPDRVFFVCRGSEPVATASALEPDEPETGETDAGYLHMVGALPACAGLGIGYAVTLAALRKMKEDGKRRALLKTDDDRLPAIRTYLKLGFMPDYREADHPMRWDAIMLRVIREGERLPRLG</sequence>
<evidence type="ECO:0000256" key="1">
    <source>
        <dbReference type="ARBA" id="ARBA00022679"/>
    </source>
</evidence>
<feature type="transmembrane region" description="Helical" evidence="3">
    <location>
        <begin position="100"/>
        <end position="124"/>
    </location>
</feature>
<dbReference type="RefSeq" id="WP_185142202.1">
    <property type="nucleotide sequence ID" value="NZ_JACJVP010000011.1"/>
</dbReference>
<dbReference type="Pfam" id="PF00583">
    <property type="entry name" value="Acetyltransf_1"/>
    <property type="match status" value="1"/>
</dbReference>
<gene>
    <name evidence="5" type="ORF">H7C19_08430</name>
</gene>
<organism evidence="5 6">
    <name type="scientific">Cohnella nanjingensis</name>
    <dbReference type="NCBI Taxonomy" id="1387779"/>
    <lineage>
        <taxon>Bacteria</taxon>
        <taxon>Bacillati</taxon>
        <taxon>Bacillota</taxon>
        <taxon>Bacilli</taxon>
        <taxon>Bacillales</taxon>
        <taxon>Paenibacillaceae</taxon>
        <taxon>Cohnella</taxon>
    </lineage>
</organism>
<dbReference type="EMBL" id="JACJVP010000011">
    <property type="protein sequence ID" value="MBB6670715.1"/>
    <property type="molecule type" value="Genomic_DNA"/>
</dbReference>
<keyword evidence="3" id="KW-0472">Membrane</keyword>
<protein>
    <submittedName>
        <fullName evidence="5">GNAT family N-acetyltransferase</fullName>
    </submittedName>
</protein>
<reference evidence="5 6" key="1">
    <citation type="submission" date="2020-08" db="EMBL/GenBank/DDBJ databases">
        <title>Cohnella phylogeny.</title>
        <authorList>
            <person name="Dunlap C."/>
        </authorList>
    </citation>
    <scope>NUCLEOTIDE SEQUENCE [LARGE SCALE GENOMIC DNA]</scope>
    <source>
        <strain evidence="5 6">DSM 28246</strain>
    </source>
</reference>
<dbReference type="CDD" id="cd04301">
    <property type="entry name" value="NAT_SF"/>
    <property type="match status" value="1"/>
</dbReference>
<dbReference type="PANTHER" id="PTHR43877">
    <property type="entry name" value="AMINOALKYLPHOSPHONATE N-ACETYLTRANSFERASE-RELATED-RELATED"/>
    <property type="match status" value="1"/>
</dbReference>
<dbReference type="Gene3D" id="3.40.630.30">
    <property type="match status" value="1"/>
</dbReference>
<evidence type="ECO:0000259" key="4">
    <source>
        <dbReference type="PROSITE" id="PS51186"/>
    </source>
</evidence>
<dbReference type="InterPro" id="IPR016181">
    <property type="entry name" value="Acyl_CoA_acyltransferase"/>
</dbReference>
<proteinExistence type="predicted"/>
<keyword evidence="1 5" id="KW-0808">Transferase</keyword>